<dbReference type="GO" id="GO:0004081">
    <property type="term" value="F:bis(5'-nucleosyl)-tetraphosphatase (asymmetrical) activity"/>
    <property type="evidence" value="ECO:0007669"/>
    <property type="project" value="TreeGrafter"/>
</dbReference>
<dbReference type="SUPFAM" id="SSF55811">
    <property type="entry name" value="Nudix"/>
    <property type="match status" value="1"/>
</dbReference>
<dbReference type="CDD" id="cd07067">
    <property type="entry name" value="HP_PGM_like"/>
    <property type="match status" value="1"/>
</dbReference>
<gene>
    <name evidence="3" type="ORF">KALB_7398</name>
</gene>
<dbReference type="Gene3D" id="3.90.79.10">
    <property type="entry name" value="Nucleoside Triphosphate Pyrophosphohydrolase"/>
    <property type="match status" value="1"/>
</dbReference>
<dbReference type="Gene3D" id="3.40.50.1240">
    <property type="entry name" value="Phosphoglycerate mutase-like"/>
    <property type="match status" value="1"/>
</dbReference>
<feature type="domain" description="Nudix hydrolase" evidence="2">
    <location>
        <begin position="1"/>
        <end position="128"/>
    </location>
</feature>
<dbReference type="eggNOG" id="COG1051">
    <property type="taxonomic scope" value="Bacteria"/>
</dbReference>
<dbReference type="KEGG" id="kal:KALB_7398"/>
<dbReference type="AlphaFoldDB" id="W5WJ43"/>
<dbReference type="InterPro" id="IPR013078">
    <property type="entry name" value="His_Pase_superF_clade-1"/>
</dbReference>
<dbReference type="Proteomes" id="UP000019225">
    <property type="component" value="Chromosome"/>
</dbReference>
<accession>W5WJ43</accession>
<evidence type="ECO:0000259" key="2">
    <source>
        <dbReference type="PROSITE" id="PS51462"/>
    </source>
</evidence>
<dbReference type="InterPro" id="IPR015797">
    <property type="entry name" value="NUDIX_hydrolase-like_dom_sf"/>
</dbReference>
<dbReference type="PANTHER" id="PTHR21340:SF0">
    <property type="entry name" value="BIS(5'-NUCLEOSYL)-TETRAPHOSPHATASE [ASYMMETRICAL]"/>
    <property type="match status" value="1"/>
</dbReference>
<dbReference type="InterPro" id="IPR000086">
    <property type="entry name" value="NUDIX_hydrolase_dom"/>
</dbReference>
<name>W5WJ43_9PSEU</name>
<keyword evidence="4" id="KW-1185">Reference proteome</keyword>
<dbReference type="Pfam" id="PF00300">
    <property type="entry name" value="His_Phos_1"/>
    <property type="match status" value="1"/>
</dbReference>
<dbReference type="GO" id="GO:0006754">
    <property type="term" value="P:ATP biosynthetic process"/>
    <property type="evidence" value="ECO:0007669"/>
    <property type="project" value="TreeGrafter"/>
</dbReference>
<dbReference type="PROSITE" id="PS51462">
    <property type="entry name" value="NUDIX"/>
    <property type="match status" value="1"/>
</dbReference>
<dbReference type="SMART" id="SM00855">
    <property type="entry name" value="PGAM"/>
    <property type="match status" value="1"/>
</dbReference>
<dbReference type="GO" id="GO:0006167">
    <property type="term" value="P:AMP biosynthetic process"/>
    <property type="evidence" value="ECO:0007669"/>
    <property type="project" value="TreeGrafter"/>
</dbReference>
<dbReference type="PATRIC" id="fig|1449976.3.peg.7431"/>
<dbReference type="PROSITE" id="PS00893">
    <property type="entry name" value="NUDIX_BOX"/>
    <property type="match status" value="1"/>
</dbReference>
<dbReference type="SUPFAM" id="SSF53254">
    <property type="entry name" value="Phosphoglycerate mutase-like"/>
    <property type="match status" value="1"/>
</dbReference>
<sequence length="309" mass="33205">MTIHAAGVALWRRTPAGELEVAVVHRPRYDDWSLPKGKSDNGETVPETAYRETVEETGYRPVLGRRLPSAHYSVEGRAKVVDYFSARVAGGSFLANEEVDRLRWLSPAKAAKAVTHRHDRAVLAELTAVPVDLTTVLLVRHAKAGKRDEWPGEDDLRPLSPAGLRQAAGLRRLLPLFGADRVHSAPLVRCADTVRGVAEDLDTQPIAEPLLSERHYWDSPSAGVARLLEIAAAGGTPVVSSQGGVIPDLVTRLADLGGVELPAVQAKKGSLWVLSLTPADNGRSGAAPRLVAADYYPSPLPAPRPSGKY</sequence>
<dbReference type="Pfam" id="PF00293">
    <property type="entry name" value="NUDIX"/>
    <property type="match status" value="1"/>
</dbReference>
<proteinExistence type="predicted"/>
<protein>
    <recommendedName>
        <fullName evidence="2">Nudix hydrolase domain-containing protein</fullName>
    </recommendedName>
</protein>
<dbReference type="STRING" id="1449976.KALB_7398"/>
<dbReference type="InterPro" id="IPR051325">
    <property type="entry name" value="Nudix_hydrolase_domain"/>
</dbReference>
<dbReference type="PANTHER" id="PTHR21340">
    <property type="entry name" value="DIADENOSINE 5,5-P1,P4-TETRAPHOSPHATE PYROPHOSPHOHYDROLASE MUTT"/>
    <property type="match status" value="1"/>
</dbReference>
<dbReference type="HOGENOM" id="CLU_048989_0_0_11"/>
<reference evidence="3 4" key="1">
    <citation type="journal article" date="2014" name="BMC Genomics">
        <title>Complete genome sequence of producer of the glycopeptide antibiotic Aculeximycin Kutzneria albida DSM 43870T, a representative of minor genus of Pseudonocardiaceae.</title>
        <authorList>
            <person name="Rebets Y."/>
            <person name="Tokovenko B."/>
            <person name="Lushchyk I."/>
            <person name="Ruckert C."/>
            <person name="Zaburannyi N."/>
            <person name="Bechthold A."/>
            <person name="Kalinowski J."/>
            <person name="Luzhetskyy A."/>
        </authorList>
    </citation>
    <scope>NUCLEOTIDE SEQUENCE [LARGE SCALE GENOMIC DNA]</scope>
    <source>
        <strain evidence="3">DSM 43870</strain>
    </source>
</reference>
<evidence type="ECO:0000256" key="1">
    <source>
        <dbReference type="ARBA" id="ARBA00022801"/>
    </source>
</evidence>
<evidence type="ECO:0000313" key="3">
    <source>
        <dbReference type="EMBL" id="AHI00756.1"/>
    </source>
</evidence>
<keyword evidence="1" id="KW-0378">Hydrolase</keyword>
<dbReference type="InterPro" id="IPR029033">
    <property type="entry name" value="His_PPase_superfam"/>
</dbReference>
<organism evidence="3 4">
    <name type="scientific">Kutzneria albida DSM 43870</name>
    <dbReference type="NCBI Taxonomy" id="1449976"/>
    <lineage>
        <taxon>Bacteria</taxon>
        <taxon>Bacillati</taxon>
        <taxon>Actinomycetota</taxon>
        <taxon>Actinomycetes</taxon>
        <taxon>Pseudonocardiales</taxon>
        <taxon>Pseudonocardiaceae</taxon>
        <taxon>Kutzneria</taxon>
    </lineage>
</organism>
<dbReference type="eggNOG" id="COG2062">
    <property type="taxonomic scope" value="Bacteria"/>
</dbReference>
<dbReference type="InterPro" id="IPR020084">
    <property type="entry name" value="NUDIX_hydrolase_CS"/>
</dbReference>
<dbReference type="EMBL" id="CP007155">
    <property type="protein sequence ID" value="AHI00756.1"/>
    <property type="molecule type" value="Genomic_DNA"/>
</dbReference>
<dbReference type="CDD" id="cd03673">
    <property type="entry name" value="NUDIX_Ap6A_hydrolase"/>
    <property type="match status" value="1"/>
</dbReference>
<evidence type="ECO:0000313" key="4">
    <source>
        <dbReference type="Proteomes" id="UP000019225"/>
    </source>
</evidence>